<evidence type="ECO:0000313" key="3">
    <source>
        <dbReference type="EMBL" id="PKN02788.1"/>
    </source>
</evidence>
<protein>
    <recommendedName>
        <fullName evidence="5">CopC domain-containing protein</fullName>
    </recommendedName>
</protein>
<keyword evidence="1" id="KW-0812">Transmembrane</keyword>
<keyword evidence="2" id="KW-0732">Signal</keyword>
<comment type="caution">
    <text evidence="3">The sequence shown here is derived from an EMBL/GenBank/DDBJ whole genome shotgun (WGS) entry which is preliminary data.</text>
</comment>
<feature type="signal peptide" evidence="2">
    <location>
        <begin position="1"/>
        <end position="22"/>
    </location>
</feature>
<evidence type="ECO:0000313" key="4">
    <source>
        <dbReference type="Proteomes" id="UP000233417"/>
    </source>
</evidence>
<name>A0A2N2F3N2_9BACT</name>
<dbReference type="AlphaFoldDB" id="A0A2N2F3N2"/>
<feature type="chain" id="PRO_5014645040" description="CopC domain-containing protein" evidence="2">
    <location>
        <begin position="23"/>
        <end position="208"/>
    </location>
</feature>
<dbReference type="EMBL" id="PHAO01000001">
    <property type="protein sequence ID" value="PKN02788.1"/>
    <property type="molecule type" value="Genomic_DNA"/>
</dbReference>
<sequence>MKIISFLLLPIILLTSTLYSFAQEVVVDEDVAESESKPVVVENTEKKTVTSTNKYFELELIRGTQSPLNKSIPFTLYITPKIDSERTQILWELPSTLEARTSHREFVNLQKDQTYKFNVSIKPQREGSYDVTANVIAWEYNTNYTNSVSSTITLSNNLVVQPVDSEYSVSIMLMFVIGLIILAVGGFLVYKSSDKVVKRLKIWLTPPY</sequence>
<reference evidence="3 4" key="1">
    <citation type="journal article" date="2017" name="ISME J.">
        <title>Potential for microbial H2 and metal transformations associated with novel bacteria and archaea in deep terrestrial subsurface sediments.</title>
        <authorList>
            <person name="Hernsdorf A.W."/>
            <person name="Amano Y."/>
            <person name="Miyakawa K."/>
            <person name="Ise K."/>
            <person name="Suzuki Y."/>
            <person name="Anantharaman K."/>
            <person name="Probst A."/>
            <person name="Burstein D."/>
            <person name="Thomas B.C."/>
            <person name="Banfield J.F."/>
        </authorList>
    </citation>
    <scope>NUCLEOTIDE SEQUENCE [LARGE SCALE GENOMIC DNA]</scope>
    <source>
        <strain evidence="3">HGW-Dojkabacteria-1</strain>
    </source>
</reference>
<keyword evidence="1" id="KW-1133">Transmembrane helix</keyword>
<organism evidence="3 4">
    <name type="scientific">Candidatus Dojkabacteria bacterium HGW-Dojkabacteria-1</name>
    <dbReference type="NCBI Taxonomy" id="2013761"/>
    <lineage>
        <taxon>Bacteria</taxon>
        <taxon>Candidatus Dojkabacteria</taxon>
    </lineage>
</organism>
<gene>
    <name evidence="3" type="ORF">CVU76_02040</name>
</gene>
<proteinExistence type="predicted"/>
<keyword evidence="1" id="KW-0472">Membrane</keyword>
<dbReference type="Proteomes" id="UP000233417">
    <property type="component" value="Unassembled WGS sequence"/>
</dbReference>
<evidence type="ECO:0000256" key="2">
    <source>
        <dbReference type="SAM" id="SignalP"/>
    </source>
</evidence>
<accession>A0A2N2F3N2</accession>
<evidence type="ECO:0008006" key="5">
    <source>
        <dbReference type="Google" id="ProtNLM"/>
    </source>
</evidence>
<evidence type="ECO:0000256" key="1">
    <source>
        <dbReference type="SAM" id="Phobius"/>
    </source>
</evidence>
<feature type="transmembrane region" description="Helical" evidence="1">
    <location>
        <begin position="167"/>
        <end position="190"/>
    </location>
</feature>